<name>A0A238X8J2_9ACTN</name>
<evidence type="ECO:0000313" key="2">
    <source>
        <dbReference type="EMBL" id="SNR55375.1"/>
    </source>
</evidence>
<keyword evidence="3" id="KW-1185">Reference proteome</keyword>
<evidence type="ECO:0000313" key="3">
    <source>
        <dbReference type="Proteomes" id="UP000198403"/>
    </source>
</evidence>
<organism evidence="2 3">
    <name type="scientific">Blastococcus mobilis</name>
    <dbReference type="NCBI Taxonomy" id="1938746"/>
    <lineage>
        <taxon>Bacteria</taxon>
        <taxon>Bacillati</taxon>
        <taxon>Actinomycetota</taxon>
        <taxon>Actinomycetes</taxon>
        <taxon>Geodermatophilales</taxon>
        <taxon>Geodermatophilaceae</taxon>
        <taxon>Blastococcus</taxon>
    </lineage>
</organism>
<feature type="transmembrane region" description="Helical" evidence="1">
    <location>
        <begin position="64"/>
        <end position="83"/>
    </location>
</feature>
<keyword evidence="1" id="KW-0812">Transmembrane</keyword>
<keyword evidence="1" id="KW-0472">Membrane</keyword>
<reference evidence="2 3" key="1">
    <citation type="submission" date="2017-06" db="EMBL/GenBank/DDBJ databases">
        <authorList>
            <person name="Kim H.J."/>
            <person name="Triplett B.A."/>
        </authorList>
    </citation>
    <scope>NUCLEOTIDE SEQUENCE [LARGE SCALE GENOMIC DNA]</scope>
    <source>
        <strain evidence="2 3">DSM 44272</strain>
    </source>
</reference>
<dbReference type="AlphaFoldDB" id="A0A238X8J2"/>
<sequence length="174" mass="18740">MRAVRRPWTRLASAALAGHVFFELGAGVGMPFASVLGPVPAAAFWAAATGAVQQAAGSPSRDTTLALVNGAGLAAVVGHLAGWPRRRTRVGLPWLIDCEGLGPELMRWYNPIIYAGGVASAVALLRENRAAPRWAGLAPLLLVPALVRVQHVEHERLRRLALRRPGWWNRRLAL</sequence>
<evidence type="ECO:0000256" key="1">
    <source>
        <dbReference type="SAM" id="Phobius"/>
    </source>
</evidence>
<gene>
    <name evidence="2" type="ORF">SAMN06272737_11269</name>
</gene>
<accession>A0A238X8J2</accession>
<protein>
    <submittedName>
        <fullName evidence="2">Uncharacterized protein</fullName>
    </submittedName>
</protein>
<keyword evidence="1" id="KW-1133">Transmembrane helix</keyword>
<proteinExistence type="predicted"/>
<dbReference type="Proteomes" id="UP000198403">
    <property type="component" value="Unassembled WGS sequence"/>
</dbReference>
<dbReference type="EMBL" id="FZNO01000012">
    <property type="protein sequence ID" value="SNR55375.1"/>
    <property type="molecule type" value="Genomic_DNA"/>
</dbReference>